<keyword evidence="2" id="KW-0328">Glycosyltransferase</keyword>
<dbReference type="EMBL" id="BSNG01000001">
    <property type="protein sequence ID" value="GLQ09184.1"/>
    <property type="molecule type" value="Genomic_DNA"/>
</dbReference>
<name>A0ABQ5UAP5_9HYPH</name>
<dbReference type="PANTHER" id="PTHR12526">
    <property type="entry name" value="GLYCOSYLTRANSFERASE"/>
    <property type="match status" value="1"/>
</dbReference>
<evidence type="ECO:0000313" key="7">
    <source>
        <dbReference type="Proteomes" id="UP001161406"/>
    </source>
</evidence>
<accession>A0ABQ5UAP5</accession>
<dbReference type="InterPro" id="IPR001296">
    <property type="entry name" value="Glyco_trans_1"/>
</dbReference>
<keyword evidence="4" id="KW-1133">Transmembrane helix</keyword>
<dbReference type="Gene3D" id="3.40.50.2000">
    <property type="entry name" value="Glycogen Phosphorylase B"/>
    <property type="match status" value="1"/>
</dbReference>
<evidence type="ECO:0000256" key="1">
    <source>
        <dbReference type="ARBA" id="ARBA00009481"/>
    </source>
</evidence>
<sequence>MAVHQGYELYGSDRTFISSVTALRDAYPDHHVSILLPKAGPLARALEELGFGVTITPVWVARRADGIWRLLLGVLLLPIFVCRAWLAMRGRALCYINTAMVFDFAIAARFSRRPSIIHVHEIPRARALAVIRTLLWFSGSALVFNSAATRAAFAMSAGVEHHLLLNGVGDPGAVAGTRCDDGRLRVLMIGRINDWKGQDLLVHAISHLPERSAKRLDIHFAGAAFEGGPAARNLEVLLDRAKPAADVRLLGFVADPAPLYRWCDIVVVPSKRPEPFGLVAVEAMAHGRAVLAAGHGGLSEIVIDGVTGWLLAPGDVAALARALEWALQRQDEIAAMGRAGRAAYLSRFTKDRYQAGLVGIAGRYLGEGQLVPGALHAA</sequence>
<dbReference type="SUPFAM" id="SSF53756">
    <property type="entry name" value="UDP-Glycosyltransferase/glycogen phosphorylase"/>
    <property type="match status" value="1"/>
</dbReference>
<dbReference type="GO" id="GO:0016740">
    <property type="term" value="F:transferase activity"/>
    <property type="evidence" value="ECO:0007669"/>
    <property type="project" value="UniProtKB-KW"/>
</dbReference>
<reference evidence="6" key="2">
    <citation type="submission" date="2023-01" db="EMBL/GenBank/DDBJ databases">
        <title>Draft genome sequence of Devosia yakushimensis strain NBRC 103855.</title>
        <authorList>
            <person name="Sun Q."/>
            <person name="Mori K."/>
        </authorList>
    </citation>
    <scope>NUCLEOTIDE SEQUENCE</scope>
    <source>
        <strain evidence="6">NBRC 103855</strain>
    </source>
</reference>
<organism evidence="6 7">
    <name type="scientific">Devosia yakushimensis</name>
    <dbReference type="NCBI Taxonomy" id="470028"/>
    <lineage>
        <taxon>Bacteria</taxon>
        <taxon>Pseudomonadati</taxon>
        <taxon>Pseudomonadota</taxon>
        <taxon>Alphaproteobacteria</taxon>
        <taxon>Hyphomicrobiales</taxon>
        <taxon>Devosiaceae</taxon>
        <taxon>Devosia</taxon>
    </lineage>
</organism>
<evidence type="ECO:0000256" key="3">
    <source>
        <dbReference type="ARBA" id="ARBA00022679"/>
    </source>
</evidence>
<evidence type="ECO:0000256" key="4">
    <source>
        <dbReference type="SAM" id="Phobius"/>
    </source>
</evidence>
<gene>
    <name evidence="6" type="ORF">GCM10007913_11160</name>
</gene>
<keyword evidence="4" id="KW-0472">Membrane</keyword>
<dbReference type="PANTHER" id="PTHR12526:SF640">
    <property type="entry name" value="COLANIC ACID BIOSYNTHESIS GLYCOSYLTRANSFERASE WCAL-RELATED"/>
    <property type="match status" value="1"/>
</dbReference>
<protein>
    <submittedName>
        <fullName evidence="6">Glycosyl transferase family 1</fullName>
    </submittedName>
</protein>
<proteinExistence type="inferred from homology"/>
<dbReference type="CDD" id="cd03801">
    <property type="entry name" value="GT4_PimA-like"/>
    <property type="match status" value="1"/>
</dbReference>
<dbReference type="Pfam" id="PF00534">
    <property type="entry name" value="Glycos_transf_1"/>
    <property type="match status" value="1"/>
</dbReference>
<keyword evidence="4" id="KW-0812">Transmembrane</keyword>
<feature type="domain" description="Glycosyl transferase family 1" evidence="5">
    <location>
        <begin position="181"/>
        <end position="341"/>
    </location>
</feature>
<evidence type="ECO:0000256" key="2">
    <source>
        <dbReference type="ARBA" id="ARBA00022676"/>
    </source>
</evidence>
<reference evidence="6" key="1">
    <citation type="journal article" date="2014" name="Int. J. Syst. Evol. Microbiol.">
        <title>Complete genome of a new Firmicutes species belonging to the dominant human colonic microbiota ('Ruminococcus bicirculans') reveals two chromosomes and a selective capacity to utilize plant glucans.</title>
        <authorList>
            <consortium name="NISC Comparative Sequencing Program"/>
            <person name="Wegmann U."/>
            <person name="Louis P."/>
            <person name="Goesmann A."/>
            <person name="Henrissat B."/>
            <person name="Duncan S.H."/>
            <person name="Flint H.J."/>
        </authorList>
    </citation>
    <scope>NUCLEOTIDE SEQUENCE</scope>
    <source>
        <strain evidence="6">NBRC 103855</strain>
    </source>
</reference>
<keyword evidence="3 6" id="KW-0808">Transferase</keyword>
<keyword evidence="7" id="KW-1185">Reference proteome</keyword>
<comment type="caution">
    <text evidence="6">The sequence shown here is derived from an EMBL/GenBank/DDBJ whole genome shotgun (WGS) entry which is preliminary data.</text>
</comment>
<comment type="similarity">
    <text evidence="1">Belongs to the glycosyltransferase group 1 family. Glycosyltransferase 4 subfamily.</text>
</comment>
<evidence type="ECO:0000313" key="6">
    <source>
        <dbReference type="EMBL" id="GLQ09184.1"/>
    </source>
</evidence>
<feature type="transmembrane region" description="Helical" evidence="4">
    <location>
        <begin position="67"/>
        <end position="86"/>
    </location>
</feature>
<dbReference type="Proteomes" id="UP001161406">
    <property type="component" value="Unassembled WGS sequence"/>
</dbReference>
<evidence type="ECO:0000259" key="5">
    <source>
        <dbReference type="Pfam" id="PF00534"/>
    </source>
</evidence>